<reference evidence="2 3" key="1">
    <citation type="submission" date="2023-07" db="EMBL/GenBank/DDBJ databases">
        <title>Genomic Encyclopedia of Type Strains, Phase IV (KMG-IV): sequencing the most valuable type-strain genomes for metagenomic binning, comparative biology and taxonomic classification.</title>
        <authorList>
            <person name="Goeker M."/>
        </authorList>
    </citation>
    <scope>NUCLEOTIDE SEQUENCE [LARGE SCALE GENOMIC DNA]</scope>
    <source>
        <strain evidence="2 3">DSM 17740</strain>
    </source>
</reference>
<dbReference type="Proteomes" id="UP001232445">
    <property type="component" value="Unassembled WGS sequence"/>
</dbReference>
<dbReference type="Gene3D" id="3.20.20.150">
    <property type="entry name" value="Divalent-metal-dependent TIM barrel enzymes"/>
    <property type="match status" value="1"/>
</dbReference>
<sequence>METATAKGGEPLLLDNVENLANLGYLGKEETNTVHVGIASTLCWAYPIEDVIYLAKEAGVVGVEVWAEHVWEHGSDVDTIDRARKETGIFLTVHAASWDLNLCALNEGIRLQSINEIKRSLELASRIGADNVTFHPGKLTLAAVETEWYEARMFHALERIVDLGRGYGLTLSLEMMEWKKDEFITTPGMVAKMINPFSPVLKTTFDVAHIPLDQDIISIWRQTPHVNKIHISDATAQTLHLPLGSGDIKPDILDMFLQIRDVPVIIEGFDASRELVWLEKNLRFVTQSVTNPVAEVTN</sequence>
<protein>
    <submittedName>
        <fullName evidence="2">Sugar phosphate isomerase/epimerase</fullName>
    </submittedName>
</protein>
<proteinExistence type="predicted"/>
<dbReference type="PANTHER" id="PTHR12110:SF21">
    <property type="entry name" value="XYLOSE ISOMERASE-LIKE TIM BARREL DOMAIN-CONTAINING PROTEIN"/>
    <property type="match status" value="1"/>
</dbReference>
<dbReference type="InterPro" id="IPR036237">
    <property type="entry name" value="Xyl_isomerase-like_sf"/>
</dbReference>
<dbReference type="Pfam" id="PF01261">
    <property type="entry name" value="AP_endonuc_2"/>
    <property type="match status" value="1"/>
</dbReference>
<accession>A0ABU0CW86</accession>
<evidence type="ECO:0000313" key="2">
    <source>
        <dbReference type="EMBL" id="MDQ0340687.1"/>
    </source>
</evidence>
<comment type="caution">
    <text evidence="2">The sequence shown here is derived from an EMBL/GenBank/DDBJ whole genome shotgun (WGS) entry which is preliminary data.</text>
</comment>
<organism evidence="2 3">
    <name type="scientific">Caldalkalibacillus uzonensis</name>
    <dbReference type="NCBI Taxonomy" id="353224"/>
    <lineage>
        <taxon>Bacteria</taxon>
        <taxon>Bacillati</taxon>
        <taxon>Bacillota</taxon>
        <taxon>Bacilli</taxon>
        <taxon>Bacillales</taxon>
        <taxon>Bacillaceae</taxon>
        <taxon>Caldalkalibacillus</taxon>
    </lineage>
</organism>
<dbReference type="RefSeq" id="WP_307342743.1">
    <property type="nucleotide sequence ID" value="NZ_JAUSUQ010000017.1"/>
</dbReference>
<evidence type="ECO:0000313" key="3">
    <source>
        <dbReference type="Proteomes" id="UP001232445"/>
    </source>
</evidence>
<evidence type="ECO:0000259" key="1">
    <source>
        <dbReference type="Pfam" id="PF01261"/>
    </source>
</evidence>
<feature type="domain" description="Xylose isomerase-like TIM barrel" evidence="1">
    <location>
        <begin position="53"/>
        <end position="283"/>
    </location>
</feature>
<dbReference type="GO" id="GO:0016853">
    <property type="term" value="F:isomerase activity"/>
    <property type="evidence" value="ECO:0007669"/>
    <property type="project" value="UniProtKB-KW"/>
</dbReference>
<gene>
    <name evidence="2" type="ORF">J2S00_003513</name>
</gene>
<dbReference type="InterPro" id="IPR050312">
    <property type="entry name" value="IolE/XylAMocC-like"/>
</dbReference>
<dbReference type="SUPFAM" id="SSF51658">
    <property type="entry name" value="Xylose isomerase-like"/>
    <property type="match status" value="1"/>
</dbReference>
<keyword evidence="3" id="KW-1185">Reference proteome</keyword>
<keyword evidence="2" id="KW-0413">Isomerase</keyword>
<dbReference type="PANTHER" id="PTHR12110">
    <property type="entry name" value="HYDROXYPYRUVATE ISOMERASE"/>
    <property type="match status" value="1"/>
</dbReference>
<dbReference type="EMBL" id="JAUSUQ010000017">
    <property type="protein sequence ID" value="MDQ0340687.1"/>
    <property type="molecule type" value="Genomic_DNA"/>
</dbReference>
<dbReference type="InterPro" id="IPR013022">
    <property type="entry name" value="Xyl_isomerase-like_TIM-brl"/>
</dbReference>
<name>A0ABU0CW86_9BACI</name>